<dbReference type="InParanoid" id="A0A1B7MJE9"/>
<reference evidence="1 2" key="1">
    <citation type="submission" date="2016-06" db="EMBL/GenBank/DDBJ databases">
        <title>Comparative genomics of the ectomycorrhizal sister species Rhizopogon vinicolor and Rhizopogon vesiculosus (Basidiomycota: Boletales) reveals a divergence of the mating type B locus.</title>
        <authorList>
            <consortium name="DOE Joint Genome Institute"/>
            <person name="Mujic A.B."/>
            <person name="Kuo A."/>
            <person name="Tritt A."/>
            <person name="Lipzen A."/>
            <person name="Chen C."/>
            <person name="Johnson J."/>
            <person name="Sharma A."/>
            <person name="Barry K."/>
            <person name="Grigoriev I.V."/>
            <person name="Spatafora J.W."/>
        </authorList>
    </citation>
    <scope>NUCLEOTIDE SEQUENCE [LARGE SCALE GENOMIC DNA]</scope>
    <source>
        <strain evidence="1 2">AM-OR11-026</strain>
    </source>
</reference>
<dbReference type="EMBL" id="KV448933">
    <property type="protein sequence ID" value="OAX32721.1"/>
    <property type="molecule type" value="Genomic_DNA"/>
</dbReference>
<organism evidence="1 2">
    <name type="scientific">Rhizopogon vinicolor AM-OR11-026</name>
    <dbReference type="NCBI Taxonomy" id="1314800"/>
    <lineage>
        <taxon>Eukaryota</taxon>
        <taxon>Fungi</taxon>
        <taxon>Dikarya</taxon>
        <taxon>Basidiomycota</taxon>
        <taxon>Agaricomycotina</taxon>
        <taxon>Agaricomycetes</taxon>
        <taxon>Agaricomycetidae</taxon>
        <taxon>Boletales</taxon>
        <taxon>Suillineae</taxon>
        <taxon>Rhizopogonaceae</taxon>
        <taxon>Rhizopogon</taxon>
    </lineage>
</organism>
<name>A0A1B7MJE9_9AGAM</name>
<keyword evidence="2" id="KW-1185">Reference proteome</keyword>
<accession>A0A1B7MJE9</accession>
<evidence type="ECO:0000313" key="2">
    <source>
        <dbReference type="Proteomes" id="UP000092154"/>
    </source>
</evidence>
<gene>
    <name evidence="1" type="ORF">K503DRAFT_586798</name>
</gene>
<proteinExistence type="predicted"/>
<dbReference type="Proteomes" id="UP000092154">
    <property type="component" value="Unassembled WGS sequence"/>
</dbReference>
<evidence type="ECO:0000313" key="1">
    <source>
        <dbReference type="EMBL" id="OAX32721.1"/>
    </source>
</evidence>
<protein>
    <submittedName>
        <fullName evidence="1">Uncharacterized protein</fullName>
    </submittedName>
</protein>
<dbReference type="AlphaFoldDB" id="A0A1B7MJE9"/>
<sequence length="149" mass="16933">MDMEIVMQEDEILDSFSVALEFVLCRNWLIVVLCILPETAVGDQVFWEAVDQTHRFGYSFSRLVSRRQGRVSFVPVGNGTNTYHQVALINEHLPRPLLYFNNHDGCYEFLYDYSRSCQCGGVQEDMLTVMLQTIASDGVEMSTCQACSA</sequence>